<evidence type="ECO:0000313" key="2">
    <source>
        <dbReference type="EMBL" id="MDF1611621.1"/>
    </source>
</evidence>
<keyword evidence="1" id="KW-0472">Membrane</keyword>
<feature type="transmembrane region" description="Helical" evidence="1">
    <location>
        <begin position="76"/>
        <end position="99"/>
    </location>
</feature>
<feature type="transmembrane region" description="Helical" evidence="1">
    <location>
        <begin position="248"/>
        <end position="271"/>
    </location>
</feature>
<organism evidence="2 3">
    <name type="scientific">Stygiobacter electus</name>
    <dbReference type="NCBI Taxonomy" id="3032292"/>
    <lineage>
        <taxon>Bacteria</taxon>
        <taxon>Pseudomonadati</taxon>
        <taxon>Ignavibacteriota</taxon>
        <taxon>Ignavibacteria</taxon>
        <taxon>Ignavibacteriales</taxon>
        <taxon>Melioribacteraceae</taxon>
        <taxon>Stygiobacter</taxon>
    </lineage>
</organism>
<accession>A0AAE3NVJ2</accession>
<protein>
    <recommendedName>
        <fullName evidence="4">Transporter</fullName>
    </recommendedName>
</protein>
<feature type="transmembrane region" description="Helical" evidence="1">
    <location>
        <begin position="204"/>
        <end position="228"/>
    </location>
</feature>
<name>A0AAE3NVJ2_9BACT</name>
<dbReference type="RefSeq" id="WP_321535388.1">
    <property type="nucleotide sequence ID" value="NZ_JARGDL010000005.1"/>
</dbReference>
<evidence type="ECO:0008006" key="4">
    <source>
        <dbReference type="Google" id="ProtNLM"/>
    </source>
</evidence>
<keyword evidence="1" id="KW-1133">Transmembrane helix</keyword>
<dbReference type="AlphaFoldDB" id="A0AAE3NVJ2"/>
<feature type="transmembrane region" description="Helical" evidence="1">
    <location>
        <begin position="25"/>
        <end position="41"/>
    </location>
</feature>
<keyword evidence="1" id="KW-0812">Transmembrane</keyword>
<feature type="transmembrane region" description="Helical" evidence="1">
    <location>
        <begin position="178"/>
        <end position="198"/>
    </location>
</feature>
<evidence type="ECO:0000313" key="3">
    <source>
        <dbReference type="Proteomes" id="UP001221302"/>
    </source>
</evidence>
<gene>
    <name evidence="2" type="ORF">P0M35_05635</name>
</gene>
<evidence type="ECO:0000256" key="1">
    <source>
        <dbReference type="SAM" id="Phobius"/>
    </source>
</evidence>
<dbReference type="Gene3D" id="1.20.1530.20">
    <property type="match status" value="1"/>
</dbReference>
<sequence length="285" mass="32339">MKNILLALAILSGIFFPYGHNYVFLIRYFLMLLLFFSFLDIKVNKNIINKIHFHILSIIVFSSIIFFYAIKSFNLYIAQAVFITSIAPTAIAAPVIISLRKRNIEFVMFSLLLNNIVISLVIPFLFPLITNSNNSIKISNVLFPILVTISIPLFASQIIKIITPAIWKKLVEWKDSSYYILIANIYIAVSDASTFIRNENGDNILIVLIIAISSGLLCLFYFSLGWFIGGKNYPAEASQSLGQKNNAFTIWLALTYLSPIVALGPVFYVLYQNVYISWVLYKSNK</sequence>
<keyword evidence="3" id="KW-1185">Reference proteome</keyword>
<dbReference type="InterPro" id="IPR038770">
    <property type="entry name" value="Na+/solute_symporter_sf"/>
</dbReference>
<feature type="transmembrane region" description="Helical" evidence="1">
    <location>
        <begin position="53"/>
        <end position="70"/>
    </location>
</feature>
<comment type="caution">
    <text evidence="2">The sequence shown here is derived from an EMBL/GenBank/DDBJ whole genome shotgun (WGS) entry which is preliminary data.</text>
</comment>
<reference evidence="2" key="1">
    <citation type="submission" date="2023-03" db="EMBL/GenBank/DDBJ databases">
        <title>Stygiobacter electus gen. nov., sp. nov., facultatively anaerobic thermotolerant bacterium of the class Ignavibacteria from a well of Yessentuki mineral water deposit.</title>
        <authorList>
            <person name="Podosokorskaya O.A."/>
            <person name="Elcheninov A.G."/>
            <person name="Petrova N.F."/>
            <person name="Zavarzina D.G."/>
            <person name="Kublanov I.V."/>
            <person name="Merkel A.Y."/>
        </authorList>
    </citation>
    <scope>NUCLEOTIDE SEQUENCE</scope>
    <source>
        <strain evidence="2">09-Me</strain>
    </source>
</reference>
<feature type="transmembrane region" description="Helical" evidence="1">
    <location>
        <begin position="106"/>
        <end position="129"/>
    </location>
</feature>
<feature type="transmembrane region" description="Helical" evidence="1">
    <location>
        <begin position="141"/>
        <end position="166"/>
    </location>
</feature>
<dbReference type="EMBL" id="JARGDL010000005">
    <property type="protein sequence ID" value="MDF1611621.1"/>
    <property type="molecule type" value="Genomic_DNA"/>
</dbReference>
<proteinExistence type="predicted"/>
<dbReference type="Proteomes" id="UP001221302">
    <property type="component" value="Unassembled WGS sequence"/>
</dbReference>